<evidence type="ECO:0008006" key="3">
    <source>
        <dbReference type="Google" id="ProtNLM"/>
    </source>
</evidence>
<dbReference type="RefSeq" id="WP_306679669.1">
    <property type="nucleotide sequence ID" value="NZ_JAVDBT010000005.1"/>
</dbReference>
<gene>
    <name evidence="1" type="ORF">Q9295_06295</name>
</gene>
<evidence type="ECO:0000313" key="1">
    <source>
        <dbReference type="EMBL" id="MDQ2065973.1"/>
    </source>
</evidence>
<dbReference type="Proteomes" id="UP001239680">
    <property type="component" value="Unassembled WGS sequence"/>
</dbReference>
<proteinExistence type="predicted"/>
<organism evidence="1 2">
    <name type="scientific">Pseudogemmobacter lacusdianii</name>
    <dbReference type="NCBI Taxonomy" id="3069608"/>
    <lineage>
        <taxon>Bacteria</taxon>
        <taxon>Pseudomonadati</taxon>
        <taxon>Pseudomonadota</taxon>
        <taxon>Alphaproteobacteria</taxon>
        <taxon>Rhodobacterales</taxon>
        <taxon>Paracoccaceae</taxon>
        <taxon>Pseudogemmobacter</taxon>
    </lineage>
</organism>
<sequence>MSLQASIATIAVHFSLGQYDQLAARYTYPLPLYLNDEPQVFATPQAFQSFLERLHKQLTGDGLQQLEGNLVSVELTRCQRFRVWADWTIRGANGHQTVMQSISFNSGSHKERRTEMIQFVVTPAIAAKVELNAA</sequence>
<reference evidence="1 2" key="1">
    <citation type="submission" date="2023-08" db="EMBL/GenBank/DDBJ databases">
        <title>Characterization of two Paracoccaceae strains isolated from Phycosphere and proposal of Xinfangfangia lacusdiani sp. nov.</title>
        <authorList>
            <person name="Deng Y."/>
            <person name="Zhang Y.Q."/>
        </authorList>
    </citation>
    <scope>NUCLEOTIDE SEQUENCE [LARGE SCALE GENOMIC DNA]</scope>
    <source>
        <strain evidence="1 2">CPCC 101601</strain>
    </source>
</reference>
<evidence type="ECO:0000313" key="2">
    <source>
        <dbReference type="Proteomes" id="UP001239680"/>
    </source>
</evidence>
<keyword evidence="2" id="KW-1185">Reference proteome</keyword>
<accession>A0ABU0VW94</accession>
<dbReference type="EMBL" id="JAVDBT010000005">
    <property type="protein sequence ID" value="MDQ2065973.1"/>
    <property type="molecule type" value="Genomic_DNA"/>
</dbReference>
<name>A0ABU0VW94_9RHOB</name>
<comment type="caution">
    <text evidence="1">The sequence shown here is derived from an EMBL/GenBank/DDBJ whole genome shotgun (WGS) entry which is preliminary data.</text>
</comment>
<protein>
    <recommendedName>
        <fullName evidence="3">Nuclear transport factor 2 family protein</fullName>
    </recommendedName>
</protein>